<dbReference type="HAMAP" id="MF_02225">
    <property type="entry name" value="CoaBC"/>
    <property type="match status" value="1"/>
</dbReference>
<dbReference type="EMBL" id="SMFQ01000004">
    <property type="protein sequence ID" value="TCJ84742.1"/>
    <property type="molecule type" value="Genomic_DNA"/>
</dbReference>
<keyword evidence="3" id="KW-0479">Metal-binding</keyword>
<comment type="pathway">
    <text evidence="3 4">Cofactor biosynthesis; coenzyme A biosynthesis; CoA from (R)-pantothenate: step 2/5.</text>
</comment>
<dbReference type="EC" id="6.3.2.5" evidence="3"/>
<proteinExistence type="inferred from homology"/>
<dbReference type="NCBIfam" id="TIGR00521">
    <property type="entry name" value="coaBC_dfp"/>
    <property type="match status" value="1"/>
</dbReference>
<accession>A0A4R1EXH9</accession>
<feature type="domain" description="DNA/pantothenate metabolism flavoprotein C-terminal" evidence="6">
    <location>
        <begin position="194"/>
        <end position="405"/>
    </location>
</feature>
<reference evidence="7 8" key="1">
    <citation type="submission" date="2019-03" db="EMBL/GenBank/DDBJ databases">
        <title>Genomic Encyclopedia of Type Strains, Phase IV (KMG-IV): sequencing the most valuable type-strain genomes for metagenomic binning, comparative biology and taxonomic classification.</title>
        <authorList>
            <person name="Goeker M."/>
        </authorList>
    </citation>
    <scope>NUCLEOTIDE SEQUENCE [LARGE SCALE GENOMIC DNA]</scope>
    <source>
        <strain evidence="7 8">DSM 24830</strain>
    </source>
</reference>
<feature type="binding site" evidence="3">
    <location>
        <position position="331"/>
    </location>
    <ligand>
        <name>CTP</name>
        <dbReference type="ChEBI" id="CHEBI:37563"/>
    </ligand>
</feature>
<evidence type="ECO:0000256" key="3">
    <source>
        <dbReference type="HAMAP-Rule" id="MF_02225"/>
    </source>
</evidence>
<feature type="binding site" evidence="3">
    <location>
        <position position="297"/>
    </location>
    <ligand>
        <name>CTP</name>
        <dbReference type="ChEBI" id="CHEBI:37563"/>
    </ligand>
</feature>
<dbReference type="InterPro" id="IPR036551">
    <property type="entry name" value="Flavin_trans-like"/>
</dbReference>
<dbReference type="GO" id="GO:0071513">
    <property type="term" value="C:phosphopantothenoylcysteine decarboxylase complex"/>
    <property type="evidence" value="ECO:0007669"/>
    <property type="project" value="TreeGrafter"/>
</dbReference>
<dbReference type="PANTHER" id="PTHR14359:SF6">
    <property type="entry name" value="PHOSPHOPANTOTHENOYLCYSTEINE DECARBOXYLASE"/>
    <property type="match status" value="1"/>
</dbReference>
<comment type="function">
    <text evidence="3">Catalyzes two sequential steps in the biosynthesis of coenzyme A. In the first step cysteine is conjugated to 4'-phosphopantothenate to form 4-phosphopantothenoylcysteine. In the second step the latter compound is decarboxylated to form 4'-phosphopantotheine.</text>
</comment>
<comment type="catalytic activity">
    <reaction evidence="3 4">
        <text>N-[(R)-4-phosphopantothenoyl]-L-cysteine + H(+) = (R)-4'-phosphopantetheine + CO2</text>
        <dbReference type="Rhea" id="RHEA:16793"/>
        <dbReference type="ChEBI" id="CHEBI:15378"/>
        <dbReference type="ChEBI" id="CHEBI:16526"/>
        <dbReference type="ChEBI" id="CHEBI:59458"/>
        <dbReference type="ChEBI" id="CHEBI:61723"/>
        <dbReference type="EC" id="4.1.1.36"/>
    </reaction>
</comment>
<comment type="similarity">
    <text evidence="3 4">In the C-terminal section; belongs to the PPC synthetase family.</text>
</comment>
<feature type="region of interest" description="Phosphopantothenate--cysteine ligase" evidence="3">
    <location>
        <begin position="199"/>
        <end position="407"/>
    </location>
</feature>
<dbReference type="Pfam" id="PF02441">
    <property type="entry name" value="Flavoprotein"/>
    <property type="match status" value="1"/>
</dbReference>
<dbReference type="GO" id="GO:0046872">
    <property type="term" value="F:metal ion binding"/>
    <property type="evidence" value="ECO:0007669"/>
    <property type="project" value="UniProtKB-KW"/>
</dbReference>
<keyword evidence="3" id="KW-0511">Multifunctional enzyme</keyword>
<comment type="caution">
    <text evidence="3">Lacks conserved residue(s) required for the propagation of feature annotation.</text>
</comment>
<evidence type="ECO:0000259" key="5">
    <source>
        <dbReference type="Pfam" id="PF02441"/>
    </source>
</evidence>
<evidence type="ECO:0000313" key="7">
    <source>
        <dbReference type="EMBL" id="TCJ84742.1"/>
    </source>
</evidence>
<evidence type="ECO:0000259" key="6">
    <source>
        <dbReference type="Pfam" id="PF04127"/>
    </source>
</evidence>
<feature type="binding site" evidence="3">
    <location>
        <position position="287"/>
    </location>
    <ligand>
        <name>CTP</name>
        <dbReference type="ChEBI" id="CHEBI:37563"/>
    </ligand>
</feature>
<comment type="catalytic activity">
    <reaction evidence="3 4">
        <text>(R)-4'-phosphopantothenate + L-cysteine + CTP = N-[(R)-4-phosphopantothenoyl]-L-cysteine + CMP + diphosphate + H(+)</text>
        <dbReference type="Rhea" id="RHEA:19397"/>
        <dbReference type="ChEBI" id="CHEBI:10986"/>
        <dbReference type="ChEBI" id="CHEBI:15378"/>
        <dbReference type="ChEBI" id="CHEBI:33019"/>
        <dbReference type="ChEBI" id="CHEBI:35235"/>
        <dbReference type="ChEBI" id="CHEBI:37563"/>
        <dbReference type="ChEBI" id="CHEBI:59458"/>
        <dbReference type="ChEBI" id="CHEBI:60377"/>
        <dbReference type="EC" id="6.3.2.5"/>
    </reaction>
</comment>
<keyword evidence="8" id="KW-1185">Reference proteome</keyword>
<keyword evidence="2 3" id="KW-0456">Lyase</keyword>
<dbReference type="GO" id="GO:0015937">
    <property type="term" value="P:coenzyme A biosynthetic process"/>
    <property type="evidence" value="ECO:0007669"/>
    <property type="project" value="UniProtKB-UniRule"/>
</dbReference>
<keyword evidence="3 4" id="KW-0285">Flavoprotein</keyword>
<gene>
    <name evidence="3" type="primary">coaBC</name>
    <name evidence="7" type="ORF">EV695_2703</name>
</gene>
<dbReference type="InterPro" id="IPR005252">
    <property type="entry name" value="CoaBC"/>
</dbReference>
<dbReference type="Gene3D" id="3.40.50.10300">
    <property type="entry name" value="CoaB-like"/>
    <property type="match status" value="1"/>
</dbReference>
<evidence type="ECO:0000313" key="8">
    <source>
        <dbReference type="Proteomes" id="UP000294887"/>
    </source>
</evidence>
<dbReference type="OrthoDB" id="9802554at2"/>
<dbReference type="GO" id="GO:0004632">
    <property type="term" value="F:phosphopantothenate--cysteine ligase activity"/>
    <property type="evidence" value="ECO:0007669"/>
    <property type="project" value="UniProtKB-UniRule"/>
</dbReference>
<name>A0A4R1EXH9_9GAMM</name>
<dbReference type="UniPathway" id="UPA00241">
    <property type="reaction ID" value="UER00353"/>
</dbReference>
<dbReference type="GO" id="GO:0015941">
    <property type="term" value="P:pantothenate catabolic process"/>
    <property type="evidence" value="ECO:0007669"/>
    <property type="project" value="InterPro"/>
</dbReference>
<comment type="cofactor">
    <cofactor evidence="3">
        <name>Mg(2+)</name>
        <dbReference type="ChEBI" id="CHEBI:18420"/>
    </cofactor>
</comment>
<dbReference type="Pfam" id="PF04127">
    <property type="entry name" value="DFP"/>
    <property type="match status" value="1"/>
</dbReference>
<evidence type="ECO:0000256" key="1">
    <source>
        <dbReference type="ARBA" id="ARBA00022793"/>
    </source>
</evidence>
<dbReference type="PANTHER" id="PTHR14359">
    <property type="entry name" value="HOMO-OLIGOMERIC FLAVIN CONTAINING CYS DECARBOXYLASE FAMILY"/>
    <property type="match status" value="1"/>
</dbReference>
<dbReference type="SUPFAM" id="SSF102645">
    <property type="entry name" value="CoaB-like"/>
    <property type="match status" value="1"/>
</dbReference>
<feature type="binding site" evidence="3">
    <location>
        <position position="345"/>
    </location>
    <ligand>
        <name>CTP</name>
        <dbReference type="ChEBI" id="CHEBI:37563"/>
    </ligand>
</feature>
<keyword evidence="3" id="KW-0460">Magnesium</keyword>
<evidence type="ECO:0000256" key="4">
    <source>
        <dbReference type="RuleBase" id="RU364078"/>
    </source>
</evidence>
<dbReference type="Gene3D" id="3.40.50.1950">
    <property type="entry name" value="Flavin prenyltransferase-like"/>
    <property type="match status" value="1"/>
</dbReference>
<dbReference type="SUPFAM" id="SSF52507">
    <property type="entry name" value="Homo-oligomeric flavin-containing Cys decarboxylases, HFCD"/>
    <property type="match status" value="1"/>
</dbReference>
<feature type="binding site" evidence="3">
    <location>
        <begin position="313"/>
        <end position="316"/>
    </location>
    <ligand>
        <name>CTP</name>
        <dbReference type="ChEBI" id="CHEBI:37563"/>
    </ligand>
</feature>
<comment type="similarity">
    <text evidence="3 4">In the N-terminal section; belongs to the HFCD (homo-oligomeric flavin containing Cys decarboxylase) superfamily.</text>
</comment>
<comment type="caution">
    <text evidence="7">The sequence shown here is derived from an EMBL/GenBank/DDBJ whole genome shotgun (WGS) entry which is preliminary data.</text>
</comment>
<feature type="domain" description="Flavoprotein" evidence="5">
    <location>
        <begin position="7"/>
        <end position="177"/>
    </location>
</feature>
<feature type="active site" description="Proton donor" evidence="3">
    <location>
        <position position="159"/>
    </location>
</feature>
<keyword evidence="3 4" id="KW-0436">Ligase</keyword>
<feature type="binding site" evidence="3">
    <location>
        <position position="349"/>
    </location>
    <ligand>
        <name>CTP</name>
        <dbReference type="ChEBI" id="CHEBI:37563"/>
    </ligand>
</feature>
<comment type="function">
    <text evidence="4">Catalyzes two steps in the biosynthesis of coenzyme A. In the first step cysteine is conjugated to 4'-phosphopantothenate to form 4-phosphopantothenoylcysteine, in the latter compound is decarboxylated to form 4'-phosphopantotheine.</text>
</comment>
<protein>
    <recommendedName>
        <fullName evidence="3">Coenzyme A biosynthesis bifunctional protein CoaBC</fullName>
    </recommendedName>
    <alternativeName>
        <fullName evidence="3">DNA/pantothenate metabolism flavoprotein</fullName>
    </alternativeName>
    <alternativeName>
        <fullName evidence="3">Phosphopantothenoylcysteine synthetase/decarboxylase</fullName>
        <shortName evidence="3">PPCS-PPCDC</shortName>
    </alternativeName>
    <domain>
        <recommendedName>
            <fullName evidence="3">Phosphopantothenoylcysteine decarboxylase</fullName>
            <shortName evidence="3">PPC decarboxylase</shortName>
            <shortName evidence="3">PPC-DC</shortName>
            <ecNumber evidence="3">4.1.1.36</ecNumber>
        </recommendedName>
        <alternativeName>
            <fullName evidence="3">CoaC</fullName>
        </alternativeName>
    </domain>
    <domain>
        <recommendedName>
            <fullName evidence="3">Phosphopantothenate--cysteine ligase</fullName>
            <ecNumber evidence="3">6.3.2.5</ecNumber>
        </recommendedName>
        <alternativeName>
            <fullName evidence="3">CoaB</fullName>
        </alternativeName>
        <alternativeName>
            <fullName evidence="3">Phosphopantothenoylcysteine synthetase</fullName>
            <shortName evidence="3">PPC synthetase</shortName>
            <shortName evidence="3">PPC-S</shortName>
        </alternativeName>
    </domain>
</protein>
<dbReference type="InterPro" id="IPR035929">
    <property type="entry name" value="CoaB-like_sf"/>
</dbReference>
<dbReference type="InterPro" id="IPR007085">
    <property type="entry name" value="DNA/pantothenate-metab_flavo_C"/>
</dbReference>
<organism evidence="7 8">
    <name type="scientific">Cocleimonas flava</name>
    <dbReference type="NCBI Taxonomy" id="634765"/>
    <lineage>
        <taxon>Bacteria</taxon>
        <taxon>Pseudomonadati</taxon>
        <taxon>Pseudomonadota</taxon>
        <taxon>Gammaproteobacteria</taxon>
        <taxon>Thiotrichales</taxon>
        <taxon>Thiotrichaceae</taxon>
        <taxon>Cocleimonas</taxon>
    </lineage>
</organism>
<dbReference type="RefSeq" id="WP_131906482.1">
    <property type="nucleotide sequence ID" value="NZ_BAAAFU010000006.1"/>
</dbReference>
<dbReference type="GO" id="GO:0010181">
    <property type="term" value="F:FMN binding"/>
    <property type="evidence" value="ECO:0007669"/>
    <property type="project" value="UniProtKB-UniRule"/>
</dbReference>
<keyword evidence="1 3" id="KW-0210">Decarboxylase</keyword>
<comment type="cofactor">
    <cofactor evidence="3">
        <name>FMN</name>
        <dbReference type="ChEBI" id="CHEBI:58210"/>
    </cofactor>
    <text evidence="3">Binds 1 FMN per subunit.</text>
</comment>
<feature type="region of interest" description="Phosphopantothenoylcysteine decarboxylase" evidence="3">
    <location>
        <begin position="1"/>
        <end position="198"/>
    </location>
</feature>
<dbReference type="GO" id="GO:0004633">
    <property type="term" value="F:phosphopantothenoylcysteine decarboxylase activity"/>
    <property type="evidence" value="ECO:0007669"/>
    <property type="project" value="UniProtKB-UniRule"/>
</dbReference>
<dbReference type="EC" id="4.1.1.36" evidence="3"/>
<evidence type="ECO:0000256" key="2">
    <source>
        <dbReference type="ARBA" id="ARBA00023239"/>
    </source>
</evidence>
<dbReference type="AlphaFoldDB" id="A0A4R1EXH9"/>
<sequence>MSFITNKQILIGISGGIAAYKTAELARQLIKNGADVRVCMTKAACEFITPLTLQALSGNPVHTDLLDVDAEAGMGHIELARWADLIMIAPASADFMARITHGHANDLLSTICLATDAPIHLAPAMNRLMWANAATQHNAQTLQSRGITLHGPAEGEQACGETGAGRMLEPQQLTDVLLSLENIEDPKDLTEKPLAGKTVLLTAGPTREAIDPVRYITNRSSGKMGYAIASAAQNMGAKVILVSGPVALEAPNGVERHLVESAKEMHAKTLSLADKADIFIATAAVADYSPANIADQKIKKSEDDLSLKLAYNPDILFDVSHQFPNLFSVGFAAETEHLVEHAKAKMQRKKLDMIVANHVGANKAFDKDTNQVEIIVKDGDHDKQISIPEMDKSELAFKIMNVIAENA</sequence>
<keyword evidence="3 4" id="KW-0288">FMN</keyword>
<dbReference type="Proteomes" id="UP000294887">
    <property type="component" value="Unassembled WGS sequence"/>
</dbReference>
<comment type="pathway">
    <text evidence="3 4">Cofactor biosynthesis; coenzyme A biosynthesis; CoA from (R)-pantothenate: step 3/5.</text>
</comment>
<dbReference type="InterPro" id="IPR003382">
    <property type="entry name" value="Flavoprotein"/>
</dbReference>